<sequence length="73" mass="8183">MDDAMLRHSMTRIGVVSFLLETPYGLWVAQPIIKAKGLSKKRRTIGEVMFQRLDEAQGRFADVLPKKAGGTLH</sequence>
<organism evidence="1 2">
    <name type="scientific">Thauera propionica</name>
    <dbReference type="NCBI Taxonomy" id="2019431"/>
    <lineage>
        <taxon>Bacteria</taxon>
        <taxon>Pseudomonadati</taxon>
        <taxon>Pseudomonadota</taxon>
        <taxon>Betaproteobacteria</taxon>
        <taxon>Rhodocyclales</taxon>
        <taxon>Zoogloeaceae</taxon>
        <taxon>Thauera</taxon>
    </lineage>
</organism>
<proteinExistence type="predicted"/>
<keyword evidence="2" id="KW-1185">Reference proteome</keyword>
<dbReference type="Proteomes" id="UP000215181">
    <property type="component" value="Unassembled WGS sequence"/>
</dbReference>
<comment type="caution">
    <text evidence="1">The sequence shown here is derived from an EMBL/GenBank/DDBJ whole genome shotgun (WGS) entry which is preliminary data.</text>
</comment>
<evidence type="ECO:0000313" key="2">
    <source>
        <dbReference type="Proteomes" id="UP000215181"/>
    </source>
</evidence>
<name>A0A235ETZ1_9RHOO</name>
<dbReference type="EMBL" id="NOIH01000036">
    <property type="protein sequence ID" value="OYD52484.1"/>
    <property type="molecule type" value="Genomic_DNA"/>
</dbReference>
<gene>
    <name evidence="1" type="ORF">CGK74_17615</name>
</gene>
<dbReference type="AlphaFoldDB" id="A0A235ETZ1"/>
<accession>A0A235ETZ1</accession>
<protein>
    <submittedName>
        <fullName evidence="1">Uncharacterized protein</fullName>
    </submittedName>
</protein>
<evidence type="ECO:0000313" key="1">
    <source>
        <dbReference type="EMBL" id="OYD52484.1"/>
    </source>
</evidence>
<reference evidence="1 2" key="1">
    <citation type="submission" date="2017-07" db="EMBL/GenBank/DDBJ databases">
        <title>Thauera sp. KNDSS-Mac4 genome sequence and assembly.</title>
        <authorList>
            <person name="Mayilraj S."/>
        </authorList>
    </citation>
    <scope>NUCLEOTIDE SEQUENCE [LARGE SCALE GENOMIC DNA]</scope>
    <source>
        <strain evidence="1 2">KNDSS-Mac4</strain>
    </source>
</reference>